<gene>
    <name evidence="2" type="ORF">Sxan_47920</name>
</gene>
<dbReference type="OrthoDB" id="4257559at2"/>
<reference evidence="2" key="1">
    <citation type="submission" date="2020-09" db="EMBL/GenBank/DDBJ databases">
        <title>Whole genome shotgun sequence of Streptomyces xanthophaeus NBRC 12829.</title>
        <authorList>
            <person name="Komaki H."/>
            <person name="Tamura T."/>
        </authorList>
    </citation>
    <scope>NUCLEOTIDE SEQUENCE</scope>
    <source>
        <strain evidence="2">NBRC 12829</strain>
    </source>
</reference>
<comment type="caution">
    <text evidence="2">The sequence shown here is derived from an EMBL/GenBank/DDBJ whole genome shotgun (WGS) entry which is preliminary data.</text>
</comment>
<dbReference type="Proteomes" id="UP000600026">
    <property type="component" value="Unassembled WGS sequence"/>
</dbReference>
<accession>A0A919H688</accession>
<dbReference type="AlphaFoldDB" id="A0A919H688"/>
<evidence type="ECO:0000313" key="2">
    <source>
        <dbReference type="EMBL" id="GHI87428.1"/>
    </source>
</evidence>
<protein>
    <recommendedName>
        <fullName evidence="4">FXSXX-COOH protein</fullName>
    </recommendedName>
</protein>
<dbReference type="NCBIfam" id="TIGR04268">
    <property type="entry name" value="FxSxx-COOH"/>
    <property type="match status" value="1"/>
</dbReference>
<dbReference type="GeneID" id="96805735"/>
<name>A0A919H688_9ACTN</name>
<dbReference type="RefSeq" id="WP_031156031.1">
    <property type="nucleotide sequence ID" value="NZ_BNEE01000006.1"/>
</dbReference>
<sequence length="66" mass="7078">MVTKRQDGSGATPRTECPGRLPDLSGLDLAALRRIDHPVLAQVIEGMVERVTHPAEILNAFDSGVV</sequence>
<evidence type="ECO:0008006" key="4">
    <source>
        <dbReference type="Google" id="ProtNLM"/>
    </source>
</evidence>
<feature type="region of interest" description="Disordered" evidence="1">
    <location>
        <begin position="1"/>
        <end position="22"/>
    </location>
</feature>
<organism evidence="2 3">
    <name type="scientific">Streptomyces xanthophaeus</name>
    <dbReference type="NCBI Taxonomy" id="67385"/>
    <lineage>
        <taxon>Bacteria</taxon>
        <taxon>Bacillati</taxon>
        <taxon>Actinomycetota</taxon>
        <taxon>Actinomycetes</taxon>
        <taxon>Kitasatosporales</taxon>
        <taxon>Streptomycetaceae</taxon>
        <taxon>Streptomyces</taxon>
    </lineage>
</organism>
<dbReference type="InterPro" id="IPR026334">
    <property type="entry name" value="FxSxx-COOH"/>
</dbReference>
<evidence type="ECO:0000313" key="3">
    <source>
        <dbReference type="Proteomes" id="UP000600026"/>
    </source>
</evidence>
<keyword evidence="3" id="KW-1185">Reference proteome</keyword>
<evidence type="ECO:0000256" key="1">
    <source>
        <dbReference type="SAM" id="MobiDB-lite"/>
    </source>
</evidence>
<dbReference type="EMBL" id="BNEE01000006">
    <property type="protein sequence ID" value="GHI87428.1"/>
    <property type="molecule type" value="Genomic_DNA"/>
</dbReference>
<proteinExistence type="predicted"/>